<name>A0ABR0SLG0_9HYPO</name>
<reference evidence="1 2" key="1">
    <citation type="submission" date="2024-01" db="EMBL/GenBank/DDBJ databases">
        <title>Complete genome of Cladobotryum mycophilum ATHUM6906.</title>
        <authorList>
            <person name="Christinaki A.C."/>
            <person name="Myridakis A.I."/>
            <person name="Kouvelis V.N."/>
        </authorList>
    </citation>
    <scope>NUCLEOTIDE SEQUENCE [LARGE SCALE GENOMIC DNA]</scope>
    <source>
        <strain evidence="1 2">ATHUM6906</strain>
    </source>
</reference>
<sequence>MSSPLLMSNAVFLAKAALKIGQAFTKGRKSAPAEFREVESQLYALSGALSALAKARETEGSSPLLVDPATMPKHVPAQFDGNQDIILGMVNSCKETLEHLEKIVERYSVLAPGAKPDKARMKRWKPDLTSDWRKITWTTEGGDLTALKNSLTTQTNSLNLILGVVINSQTDRLRNDVGHMSKMLVDIHEWFEKNLRDATSIGTAPVRSFTAATSVNGEPSFMGEAHAPSVELYFELYEQIGTKSRLVCPKACLDEKVSGAYYSTSIKTNQLFNCVCNTSNHRPAVESYGLSPMSYATRIAGSERSWLLYKVANRVTDQLVALVVKGVPPDAMYDFEELLVHGLSVIQTRQMLRRRMSTMLAHASDADTECPKANLLDIVSNATTVQTSVTTIKFTSGGVSYFRDSIELVQMLHYKSINLDRIMDDVALPQTAFDQHRQAEVVIVYRKQENGRSDDIVRTILHLKWNSEVELKPHDDVVAVKNIDCTGYDASETRHPTMSATVTFDFVGRGAAIQFQKELEAIRMELFIIHLQHPRVEEKALFKLQAENVDTERMHINDAEITILQNTTTKRFRLIIQSRNGYSTLSQDLAEDFFSRMSTQGRPDFGTLSYEVYMDGTGKRCVRKCPNGFAHLVFSDGRIDRVFAIGLEAIGGRQSDHSCRRHRSR</sequence>
<comment type="caution">
    <text evidence="1">The sequence shown here is derived from an EMBL/GenBank/DDBJ whole genome shotgun (WGS) entry which is preliminary data.</text>
</comment>
<protein>
    <recommendedName>
        <fullName evidence="3">Fungal N-terminal domain-containing protein</fullName>
    </recommendedName>
</protein>
<dbReference type="EMBL" id="JAVFKD010000012">
    <property type="protein sequence ID" value="KAK5993011.1"/>
    <property type="molecule type" value="Genomic_DNA"/>
</dbReference>
<evidence type="ECO:0000313" key="2">
    <source>
        <dbReference type="Proteomes" id="UP001338125"/>
    </source>
</evidence>
<evidence type="ECO:0008006" key="3">
    <source>
        <dbReference type="Google" id="ProtNLM"/>
    </source>
</evidence>
<dbReference type="PANTHER" id="PTHR38886:SF1">
    <property type="entry name" value="NACHT-NTPASE AND P-LOOP NTPASES N-TERMINAL DOMAIN-CONTAINING PROTEIN"/>
    <property type="match status" value="1"/>
</dbReference>
<accession>A0ABR0SLG0</accession>
<dbReference type="PANTHER" id="PTHR38886">
    <property type="entry name" value="SESA DOMAIN-CONTAINING PROTEIN"/>
    <property type="match status" value="1"/>
</dbReference>
<organism evidence="1 2">
    <name type="scientific">Cladobotryum mycophilum</name>
    <dbReference type="NCBI Taxonomy" id="491253"/>
    <lineage>
        <taxon>Eukaryota</taxon>
        <taxon>Fungi</taxon>
        <taxon>Dikarya</taxon>
        <taxon>Ascomycota</taxon>
        <taxon>Pezizomycotina</taxon>
        <taxon>Sordariomycetes</taxon>
        <taxon>Hypocreomycetidae</taxon>
        <taxon>Hypocreales</taxon>
        <taxon>Hypocreaceae</taxon>
        <taxon>Cladobotryum</taxon>
    </lineage>
</organism>
<gene>
    <name evidence="1" type="ORF">PT974_06437</name>
</gene>
<dbReference type="Proteomes" id="UP001338125">
    <property type="component" value="Unassembled WGS sequence"/>
</dbReference>
<keyword evidence="2" id="KW-1185">Reference proteome</keyword>
<proteinExistence type="predicted"/>
<evidence type="ECO:0000313" key="1">
    <source>
        <dbReference type="EMBL" id="KAK5993011.1"/>
    </source>
</evidence>